<comment type="caution">
    <text evidence="9">The sequence shown here is derived from an EMBL/GenBank/DDBJ whole genome shotgun (WGS) entry which is preliminary data.</text>
</comment>
<dbReference type="CDD" id="cd12148">
    <property type="entry name" value="fungal_TF_MHR"/>
    <property type="match status" value="1"/>
</dbReference>
<dbReference type="RefSeq" id="XP_046072818.1">
    <property type="nucleotide sequence ID" value="XM_046209459.1"/>
</dbReference>
<sequence length="622" mass="68769">MAAPGSRQVKRPRLSLSCVVCRARKVRCGREQPECTNCTRMNKKCVYKTMVRDELTGRVRQLSLSPKDRDPAELNLPHSNELPGRSSNLLWSPPAVATGLTDLGEARIPHMSSSSSRNRSLSGTDPGQSRTQQHPVHGDLANPTVPSWEEAMQVPSDHNITRPANSRPPNQRASSQNPSEILSPDYLSLRRGARIQYIGKAFWGFVAGRESLSDSFFDENRHALPDLPLPHIAAASLANLLRSLPTKPVCDVLLQAFFIAVWPLAPLVHAPTMQAEYDDFWEWCRNSNTVMPPAKLQDDPTFISLLFAVLLCGASAAPITIWASASLQTLRKETIVNHLKSAYTASLSMSQHLEHPTFNTLVSTLLTGPFVDHPREPMRNLVSVSTTVRLAQTMGFHSEWASSALDPVTREMRRRAWWHIIWLDVQSSISTGLPLCCGSDMQEAVSMLACTRDEEIGSVSASSPPSAESSTSGESVAMIYAIGRFETARLESIIVTRLQSAQGLTHEGFRELVTATKQLHHKINALLAKIPTRGIPEKGFIPSRLANASPLTHSSLYKDDANQPTVFAAWTRIMLTLLKSEAAILLQKPFLQPPECENPHARKSWTRYVIVGIPRCLSFIPL</sequence>
<dbReference type="SMART" id="SM00906">
    <property type="entry name" value="Fungal_trans"/>
    <property type="match status" value="1"/>
</dbReference>
<dbReference type="InterPro" id="IPR007219">
    <property type="entry name" value="XnlR_reg_dom"/>
</dbReference>
<dbReference type="PANTHER" id="PTHR31001:SF40">
    <property type="entry name" value="ZN(II)2CYS6 TRANSCRIPTION FACTOR (EUROFUNG)"/>
    <property type="match status" value="1"/>
</dbReference>
<evidence type="ECO:0000256" key="1">
    <source>
        <dbReference type="ARBA" id="ARBA00004123"/>
    </source>
</evidence>
<comment type="subcellular location">
    <subcellularLocation>
        <location evidence="1">Nucleus</location>
    </subcellularLocation>
</comment>
<dbReference type="Proteomes" id="UP001201262">
    <property type="component" value="Unassembled WGS sequence"/>
</dbReference>
<feature type="region of interest" description="Disordered" evidence="7">
    <location>
        <begin position="63"/>
        <end position="90"/>
    </location>
</feature>
<dbReference type="PROSITE" id="PS00463">
    <property type="entry name" value="ZN2_CY6_FUNGAL_1"/>
    <property type="match status" value="1"/>
</dbReference>
<evidence type="ECO:0000256" key="2">
    <source>
        <dbReference type="ARBA" id="ARBA00022723"/>
    </source>
</evidence>
<dbReference type="GO" id="GO:0005634">
    <property type="term" value="C:nucleus"/>
    <property type="evidence" value="ECO:0007669"/>
    <property type="project" value="UniProtKB-SubCell"/>
</dbReference>
<name>A0AAD4Q146_9EURO</name>
<protein>
    <recommendedName>
        <fullName evidence="8">Zn(2)-C6 fungal-type domain-containing protein</fullName>
    </recommendedName>
</protein>
<dbReference type="Pfam" id="PF00172">
    <property type="entry name" value="Zn_clus"/>
    <property type="match status" value="1"/>
</dbReference>
<dbReference type="Pfam" id="PF04082">
    <property type="entry name" value="Fungal_trans"/>
    <property type="match status" value="1"/>
</dbReference>
<proteinExistence type="predicted"/>
<dbReference type="PANTHER" id="PTHR31001">
    <property type="entry name" value="UNCHARACTERIZED TRANSCRIPTIONAL REGULATORY PROTEIN"/>
    <property type="match status" value="1"/>
</dbReference>
<evidence type="ECO:0000313" key="10">
    <source>
        <dbReference type="Proteomes" id="UP001201262"/>
    </source>
</evidence>
<feature type="region of interest" description="Disordered" evidence="7">
    <location>
        <begin position="158"/>
        <end position="181"/>
    </location>
</feature>
<dbReference type="PROSITE" id="PS50048">
    <property type="entry name" value="ZN2_CY6_FUNGAL_2"/>
    <property type="match status" value="1"/>
</dbReference>
<feature type="compositionally biased region" description="Low complexity" evidence="7">
    <location>
        <begin position="112"/>
        <end position="122"/>
    </location>
</feature>
<dbReference type="AlphaFoldDB" id="A0AAD4Q146"/>
<accession>A0AAD4Q146</accession>
<feature type="region of interest" description="Disordered" evidence="7">
    <location>
        <begin position="108"/>
        <end position="144"/>
    </location>
</feature>
<keyword evidence="5" id="KW-0804">Transcription</keyword>
<evidence type="ECO:0000259" key="8">
    <source>
        <dbReference type="PROSITE" id="PS50048"/>
    </source>
</evidence>
<feature type="compositionally biased region" description="Polar residues" evidence="7">
    <location>
        <begin position="123"/>
        <end position="134"/>
    </location>
</feature>
<dbReference type="GO" id="GO:0006351">
    <property type="term" value="P:DNA-templated transcription"/>
    <property type="evidence" value="ECO:0007669"/>
    <property type="project" value="InterPro"/>
</dbReference>
<keyword evidence="10" id="KW-1185">Reference proteome</keyword>
<evidence type="ECO:0000256" key="6">
    <source>
        <dbReference type="ARBA" id="ARBA00023242"/>
    </source>
</evidence>
<evidence type="ECO:0000256" key="3">
    <source>
        <dbReference type="ARBA" id="ARBA00023015"/>
    </source>
</evidence>
<keyword evidence="2" id="KW-0479">Metal-binding</keyword>
<dbReference type="InterPro" id="IPR001138">
    <property type="entry name" value="Zn2Cys6_DnaBD"/>
</dbReference>
<dbReference type="SMART" id="SM00066">
    <property type="entry name" value="GAL4"/>
    <property type="match status" value="1"/>
</dbReference>
<dbReference type="GO" id="GO:0003677">
    <property type="term" value="F:DNA binding"/>
    <property type="evidence" value="ECO:0007669"/>
    <property type="project" value="UniProtKB-KW"/>
</dbReference>
<feature type="compositionally biased region" description="Polar residues" evidence="7">
    <location>
        <begin position="158"/>
        <end position="180"/>
    </location>
</feature>
<gene>
    <name evidence="9" type="ORF">BGW36DRAFT_144614</name>
</gene>
<keyword evidence="3" id="KW-0805">Transcription regulation</keyword>
<dbReference type="SUPFAM" id="SSF57701">
    <property type="entry name" value="Zn2/Cys6 DNA-binding domain"/>
    <property type="match status" value="1"/>
</dbReference>
<dbReference type="InterPro" id="IPR036864">
    <property type="entry name" value="Zn2-C6_fun-type_DNA-bd_sf"/>
</dbReference>
<dbReference type="GO" id="GO:0000981">
    <property type="term" value="F:DNA-binding transcription factor activity, RNA polymerase II-specific"/>
    <property type="evidence" value="ECO:0007669"/>
    <property type="project" value="InterPro"/>
</dbReference>
<dbReference type="GO" id="GO:0008270">
    <property type="term" value="F:zinc ion binding"/>
    <property type="evidence" value="ECO:0007669"/>
    <property type="project" value="InterPro"/>
</dbReference>
<dbReference type="EMBL" id="JAJTJA010000005">
    <property type="protein sequence ID" value="KAH8698354.1"/>
    <property type="molecule type" value="Genomic_DNA"/>
</dbReference>
<organism evidence="9 10">
    <name type="scientific">Talaromyces proteolyticus</name>
    <dbReference type="NCBI Taxonomy" id="1131652"/>
    <lineage>
        <taxon>Eukaryota</taxon>
        <taxon>Fungi</taxon>
        <taxon>Dikarya</taxon>
        <taxon>Ascomycota</taxon>
        <taxon>Pezizomycotina</taxon>
        <taxon>Eurotiomycetes</taxon>
        <taxon>Eurotiomycetidae</taxon>
        <taxon>Eurotiales</taxon>
        <taxon>Trichocomaceae</taxon>
        <taxon>Talaromyces</taxon>
        <taxon>Talaromyces sect. Bacilispori</taxon>
    </lineage>
</organism>
<dbReference type="Gene3D" id="4.10.240.10">
    <property type="entry name" value="Zn(2)-C6 fungal-type DNA-binding domain"/>
    <property type="match status" value="1"/>
</dbReference>
<evidence type="ECO:0000256" key="7">
    <source>
        <dbReference type="SAM" id="MobiDB-lite"/>
    </source>
</evidence>
<keyword evidence="6" id="KW-0539">Nucleus</keyword>
<evidence type="ECO:0000256" key="5">
    <source>
        <dbReference type="ARBA" id="ARBA00023163"/>
    </source>
</evidence>
<dbReference type="InterPro" id="IPR050613">
    <property type="entry name" value="Sec_Metabolite_Reg"/>
</dbReference>
<evidence type="ECO:0000313" key="9">
    <source>
        <dbReference type="EMBL" id="KAH8698354.1"/>
    </source>
</evidence>
<feature type="domain" description="Zn(2)-C6 fungal-type" evidence="8">
    <location>
        <begin position="17"/>
        <end position="47"/>
    </location>
</feature>
<reference evidence="9" key="1">
    <citation type="submission" date="2021-12" db="EMBL/GenBank/DDBJ databases">
        <title>Convergent genome expansion in fungi linked to evolution of root-endophyte symbiosis.</title>
        <authorList>
            <consortium name="DOE Joint Genome Institute"/>
            <person name="Ke Y.-H."/>
            <person name="Bonito G."/>
            <person name="Liao H.-L."/>
            <person name="Looney B."/>
            <person name="Rojas-Flechas A."/>
            <person name="Nash J."/>
            <person name="Hameed K."/>
            <person name="Schadt C."/>
            <person name="Martin F."/>
            <person name="Crous P.W."/>
            <person name="Miettinen O."/>
            <person name="Magnuson J.K."/>
            <person name="Labbe J."/>
            <person name="Jacobson D."/>
            <person name="Doktycz M.J."/>
            <person name="Veneault-Fourrey C."/>
            <person name="Kuo A."/>
            <person name="Mondo S."/>
            <person name="Calhoun S."/>
            <person name="Riley R."/>
            <person name="Ohm R."/>
            <person name="LaButti K."/>
            <person name="Andreopoulos B."/>
            <person name="Pangilinan J."/>
            <person name="Nolan M."/>
            <person name="Tritt A."/>
            <person name="Clum A."/>
            <person name="Lipzen A."/>
            <person name="Daum C."/>
            <person name="Barry K."/>
            <person name="Grigoriev I.V."/>
            <person name="Vilgalys R."/>
        </authorList>
    </citation>
    <scope>NUCLEOTIDE SEQUENCE</scope>
    <source>
        <strain evidence="9">PMI_201</strain>
    </source>
</reference>
<evidence type="ECO:0000256" key="4">
    <source>
        <dbReference type="ARBA" id="ARBA00023125"/>
    </source>
</evidence>
<keyword evidence="4" id="KW-0238">DNA-binding</keyword>
<dbReference type="GeneID" id="70239746"/>
<dbReference type="CDD" id="cd00067">
    <property type="entry name" value="GAL4"/>
    <property type="match status" value="1"/>
</dbReference>